<sequence length="101" mass="11022">MIGIYANLVPFGQRKIQCTTFLRGDLNHVFSRIDLDILVETVSPALPKRVGVPTAWGPSTGKPQRQGLPQLNIGALFNQAAIGDINRVAFNKLFPGFAKAF</sequence>
<name>A0A4U9URV2_SERFO</name>
<dbReference type="EMBL" id="CABEEZ010000081">
    <property type="protein sequence ID" value="VTR35863.1"/>
    <property type="molecule type" value="Genomic_DNA"/>
</dbReference>
<gene>
    <name evidence="1" type="ORF">NCTC12965_03853</name>
</gene>
<evidence type="ECO:0000313" key="1">
    <source>
        <dbReference type="EMBL" id="VTR35863.1"/>
    </source>
</evidence>
<protein>
    <submittedName>
        <fullName evidence="1">Uncharacterized protein</fullName>
    </submittedName>
</protein>
<dbReference type="AlphaFoldDB" id="A0A4U9URV2"/>
<proteinExistence type="predicted"/>
<accession>A0A4U9URV2</accession>
<reference evidence="1" key="1">
    <citation type="submission" date="2019-05" db="EMBL/GenBank/DDBJ databases">
        <authorList>
            <consortium name="Pathogen Informatics"/>
        </authorList>
    </citation>
    <scope>NUCLEOTIDE SEQUENCE [LARGE SCALE GENOMIC DNA]</scope>
    <source>
        <strain evidence="1">NCTC12965</strain>
    </source>
</reference>
<organism evidence="1">
    <name type="scientific">Serratia fonticola</name>
    <dbReference type="NCBI Taxonomy" id="47917"/>
    <lineage>
        <taxon>Bacteria</taxon>
        <taxon>Pseudomonadati</taxon>
        <taxon>Pseudomonadota</taxon>
        <taxon>Gammaproteobacteria</taxon>
        <taxon>Enterobacterales</taxon>
        <taxon>Yersiniaceae</taxon>
        <taxon>Serratia</taxon>
    </lineage>
</organism>